<reference evidence="1 2" key="1">
    <citation type="journal article" date="2020" name="Microb. Ecol.">
        <title>Ecogenomics of the Marine Benthic Filamentous Cyanobacterium Adonisia.</title>
        <authorList>
            <person name="Walter J.M."/>
            <person name="Coutinho F.H."/>
            <person name="Leomil L."/>
            <person name="Hargreaves P.I."/>
            <person name="Campeao M.E."/>
            <person name="Vieira V.V."/>
            <person name="Silva B.S."/>
            <person name="Fistarol G.O."/>
            <person name="Salomon P.S."/>
            <person name="Sawabe T."/>
            <person name="Mino S."/>
            <person name="Hosokawa M."/>
            <person name="Miyashita H."/>
            <person name="Maruyama F."/>
            <person name="van Verk M.C."/>
            <person name="Dutilh B.E."/>
            <person name="Thompson C.C."/>
            <person name="Thompson F.L."/>
        </authorList>
    </citation>
    <scope>NUCLEOTIDE SEQUENCE [LARGE SCALE GENOMIC DNA]</scope>
    <source>
        <strain evidence="1 2">CCMR0082</strain>
    </source>
</reference>
<name>A0A6M0S035_9CYAN</name>
<proteinExistence type="predicted"/>
<dbReference type="AlphaFoldDB" id="A0A6M0S035"/>
<dbReference type="EMBL" id="QZCE01000001">
    <property type="protein sequence ID" value="NEZ61839.1"/>
    <property type="molecule type" value="Genomic_DNA"/>
</dbReference>
<accession>A0A6M0S035</accession>
<dbReference type="Proteomes" id="UP000473574">
    <property type="component" value="Unassembled WGS sequence"/>
</dbReference>
<evidence type="ECO:0000313" key="1">
    <source>
        <dbReference type="EMBL" id="NEZ61839.1"/>
    </source>
</evidence>
<protein>
    <submittedName>
        <fullName evidence="1">Uncharacterized protein</fullName>
    </submittedName>
</protein>
<evidence type="ECO:0000313" key="2">
    <source>
        <dbReference type="Proteomes" id="UP000473574"/>
    </source>
</evidence>
<gene>
    <name evidence="1" type="ORF">D0962_03460</name>
</gene>
<sequence length="88" mass="10360">MKKFEFEFEDLSSQNRIQFDYDEEVDEELKVVIENGMPVLYANKQAYMALAKTFVKMALGEYSDGFHIHLRQDFDGDKQEAMRCHLVS</sequence>
<dbReference type="RefSeq" id="WP_163659827.1">
    <property type="nucleotide sequence ID" value="NZ_QZCE01000001.1"/>
</dbReference>
<organism evidence="1 2">
    <name type="scientific">Adonisia turfae CCMR0082</name>
    <dbReference type="NCBI Taxonomy" id="2304604"/>
    <lineage>
        <taxon>Bacteria</taxon>
        <taxon>Bacillati</taxon>
        <taxon>Cyanobacteriota</taxon>
        <taxon>Adonisia</taxon>
        <taxon>Adonisia turfae</taxon>
    </lineage>
</organism>
<comment type="caution">
    <text evidence="1">The sequence shown here is derived from an EMBL/GenBank/DDBJ whole genome shotgun (WGS) entry which is preliminary data.</text>
</comment>